<dbReference type="GO" id="GO:0005524">
    <property type="term" value="F:ATP binding"/>
    <property type="evidence" value="ECO:0007669"/>
    <property type="project" value="UniProtKB-KW"/>
</dbReference>
<dbReference type="GO" id="GO:0006083">
    <property type="term" value="P:acetate metabolic process"/>
    <property type="evidence" value="ECO:0007669"/>
    <property type="project" value="TreeGrafter"/>
</dbReference>
<dbReference type="PRINTS" id="PR00471">
    <property type="entry name" value="ACETATEKNASE"/>
</dbReference>
<evidence type="ECO:0000256" key="8">
    <source>
        <dbReference type="ARBA" id="ARBA00048596"/>
    </source>
</evidence>
<name>A0A532UYQ8_UNCL8</name>
<dbReference type="GO" id="GO:0047761">
    <property type="term" value="F:butyrate kinase activity"/>
    <property type="evidence" value="ECO:0007669"/>
    <property type="project" value="UniProtKB-UniRule"/>
</dbReference>
<comment type="caution">
    <text evidence="11">The sequence shown here is derived from an EMBL/GenBank/DDBJ whole genome shotgun (WGS) entry which is preliminary data.</text>
</comment>
<sequence length="354" mass="38627">MNEAVLVVNPGSTSTKTAVWTPDGVVFQRTIRHLSDQLAKFPLIVDQFDLRLGAVRETVGKWLTVDKLAAVVGRGGPLRPLEGGTYLINDKMLEDLRNARYSNHASNLGAIISHHLASELEIPCFVVDPVTVDEFTPLARVSGLPEIERKCRSHALNIKAVSRRAAVMLNKSLEETNFAVAHMGGGLSICALKGGKIVDVNDALLGMGPFSPERAGAMPIGGLVELCYSGEYTKEQIIHRLSHESGLKAYLGESDLVEIEKRIDEGDEKAKLYYEAMLYQVAKEIGAMAAVLRGNLDGVILTGGMVNSPRLVEIIKSYVSFLGRIFTFPGEMEMEALAQGTFRVLQGKEEAKIY</sequence>
<dbReference type="AlphaFoldDB" id="A0A532UYQ8"/>
<keyword evidence="6 9" id="KW-0418">Kinase</keyword>
<comment type="similarity">
    <text evidence="2 9 10">Belongs to the acetokinase family.</text>
</comment>
<dbReference type="PROSITE" id="PS01075">
    <property type="entry name" value="ACETATE_KINASE_1"/>
    <property type="match status" value="1"/>
</dbReference>
<evidence type="ECO:0000256" key="10">
    <source>
        <dbReference type="RuleBase" id="RU003835"/>
    </source>
</evidence>
<organism evidence="11 12">
    <name type="scientific">candidate division LCP-89 bacterium B3_LCP</name>
    <dbReference type="NCBI Taxonomy" id="2012998"/>
    <lineage>
        <taxon>Bacteria</taxon>
        <taxon>Pseudomonadati</taxon>
        <taxon>Bacteria division LCP-89</taxon>
    </lineage>
</organism>
<evidence type="ECO:0000313" key="12">
    <source>
        <dbReference type="Proteomes" id="UP000319619"/>
    </source>
</evidence>
<evidence type="ECO:0000256" key="5">
    <source>
        <dbReference type="ARBA" id="ARBA00022741"/>
    </source>
</evidence>
<evidence type="ECO:0000256" key="4">
    <source>
        <dbReference type="ARBA" id="ARBA00022679"/>
    </source>
</evidence>
<comment type="subcellular location">
    <subcellularLocation>
        <location evidence="1 9">Cytoplasm</location>
    </subcellularLocation>
</comment>
<comment type="catalytic activity">
    <reaction evidence="8 9">
        <text>butanoate + ATP = butanoyl phosphate + ADP</text>
        <dbReference type="Rhea" id="RHEA:13585"/>
        <dbReference type="ChEBI" id="CHEBI:17968"/>
        <dbReference type="ChEBI" id="CHEBI:30616"/>
        <dbReference type="ChEBI" id="CHEBI:58079"/>
        <dbReference type="ChEBI" id="CHEBI:456216"/>
        <dbReference type="EC" id="2.7.2.7"/>
    </reaction>
</comment>
<dbReference type="Gene3D" id="3.30.420.40">
    <property type="match status" value="2"/>
</dbReference>
<dbReference type="SUPFAM" id="SSF53067">
    <property type="entry name" value="Actin-like ATPase domain"/>
    <property type="match status" value="2"/>
</dbReference>
<gene>
    <name evidence="9 11" type="primary">buk</name>
    <name evidence="11" type="ORF">CEE37_10030</name>
</gene>
<evidence type="ECO:0000256" key="1">
    <source>
        <dbReference type="ARBA" id="ARBA00004496"/>
    </source>
</evidence>
<dbReference type="Proteomes" id="UP000319619">
    <property type="component" value="Unassembled WGS sequence"/>
</dbReference>
<evidence type="ECO:0000256" key="6">
    <source>
        <dbReference type="ARBA" id="ARBA00022777"/>
    </source>
</evidence>
<dbReference type="PANTHER" id="PTHR21060:SF3">
    <property type="entry name" value="BUTYRATE KINASE 2-RELATED"/>
    <property type="match status" value="1"/>
</dbReference>
<keyword evidence="4 9" id="KW-0808">Transferase</keyword>
<evidence type="ECO:0000256" key="9">
    <source>
        <dbReference type="HAMAP-Rule" id="MF_00542"/>
    </source>
</evidence>
<keyword evidence="7 9" id="KW-0067">ATP-binding</keyword>
<evidence type="ECO:0000313" key="11">
    <source>
        <dbReference type="EMBL" id="TKJ40066.1"/>
    </source>
</evidence>
<evidence type="ECO:0000256" key="3">
    <source>
        <dbReference type="ARBA" id="ARBA00022490"/>
    </source>
</evidence>
<accession>A0A532UYQ8</accession>
<dbReference type="Pfam" id="PF00871">
    <property type="entry name" value="Acetate_kinase"/>
    <property type="match status" value="1"/>
</dbReference>
<dbReference type="InterPro" id="IPR043129">
    <property type="entry name" value="ATPase_NBD"/>
</dbReference>
<evidence type="ECO:0000256" key="2">
    <source>
        <dbReference type="ARBA" id="ARBA00008748"/>
    </source>
</evidence>
<dbReference type="PANTHER" id="PTHR21060">
    <property type="entry name" value="ACETATE KINASE"/>
    <property type="match status" value="1"/>
</dbReference>
<dbReference type="NCBIfam" id="NF002834">
    <property type="entry name" value="PRK03011.1-5"/>
    <property type="match status" value="1"/>
</dbReference>
<dbReference type="EMBL" id="NJBN01000006">
    <property type="protein sequence ID" value="TKJ40066.1"/>
    <property type="molecule type" value="Genomic_DNA"/>
</dbReference>
<proteinExistence type="inferred from homology"/>
<keyword evidence="5 9" id="KW-0547">Nucleotide-binding</keyword>
<dbReference type="GO" id="GO:0008776">
    <property type="term" value="F:acetate kinase activity"/>
    <property type="evidence" value="ECO:0007669"/>
    <property type="project" value="TreeGrafter"/>
</dbReference>
<reference evidence="11 12" key="1">
    <citation type="submission" date="2017-06" db="EMBL/GenBank/DDBJ databases">
        <title>Novel microbial phyla capable of carbon fixation and sulfur reduction in deep-sea sediments.</title>
        <authorList>
            <person name="Huang J."/>
            <person name="Baker B."/>
            <person name="Wang Y."/>
        </authorList>
    </citation>
    <scope>NUCLEOTIDE SEQUENCE [LARGE SCALE GENOMIC DNA]</scope>
    <source>
        <strain evidence="11">B3_LCP</strain>
    </source>
</reference>
<protein>
    <recommendedName>
        <fullName evidence="9">Probable butyrate kinase</fullName>
        <shortName evidence="9">BK</shortName>
        <ecNumber evidence="9">2.7.2.7</ecNumber>
    </recommendedName>
    <alternativeName>
        <fullName evidence="9">Branched-chain carboxylic acid kinase</fullName>
    </alternativeName>
</protein>
<dbReference type="PIRSF" id="PIRSF036458">
    <property type="entry name" value="Butyrate_kin"/>
    <property type="match status" value="1"/>
</dbReference>
<dbReference type="NCBIfam" id="TIGR02707">
    <property type="entry name" value="butyr_kinase"/>
    <property type="match status" value="1"/>
</dbReference>
<keyword evidence="3 9" id="KW-0963">Cytoplasm</keyword>
<dbReference type="PROSITE" id="PS01076">
    <property type="entry name" value="ACETATE_KINASE_2"/>
    <property type="match status" value="1"/>
</dbReference>
<evidence type="ECO:0000256" key="7">
    <source>
        <dbReference type="ARBA" id="ARBA00022840"/>
    </source>
</evidence>
<dbReference type="HAMAP" id="MF_00542">
    <property type="entry name" value="Butyrate_kinase"/>
    <property type="match status" value="1"/>
</dbReference>
<dbReference type="CDD" id="cd24011">
    <property type="entry name" value="ASKHA_NBD_BK"/>
    <property type="match status" value="1"/>
</dbReference>
<dbReference type="GO" id="GO:0005737">
    <property type="term" value="C:cytoplasm"/>
    <property type="evidence" value="ECO:0007669"/>
    <property type="project" value="UniProtKB-SubCell"/>
</dbReference>
<dbReference type="EC" id="2.7.2.7" evidence="9"/>
<dbReference type="InterPro" id="IPR000890">
    <property type="entry name" value="Aliphatic_acid_kin_short-chain"/>
</dbReference>
<dbReference type="InterPro" id="IPR023865">
    <property type="entry name" value="Aliphatic_acid_kinase_CS"/>
</dbReference>
<dbReference type="InterPro" id="IPR011245">
    <property type="entry name" value="Butyrate_kin"/>
</dbReference>